<evidence type="ECO:0000313" key="3">
    <source>
        <dbReference type="Proteomes" id="UP001066276"/>
    </source>
</evidence>
<dbReference type="AlphaFoldDB" id="A0AAV7V2J2"/>
<accession>A0AAV7V2J2</accession>
<keyword evidence="1" id="KW-1133">Transmembrane helix</keyword>
<keyword evidence="3" id="KW-1185">Reference proteome</keyword>
<dbReference type="Proteomes" id="UP001066276">
    <property type="component" value="Chromosome 2_2"/>
</dbReference>
<name>A0AAV7V2J2_PLEWA</name>
<feature type="transmembrane region" description="Helical" evidence="1">
    <location>
        <begin position="38"/>
        <end position="66"/>
    </location>
</feature>
<protein>
    <submittedName>
        <fullName evidence="2">Uncharacterized protein</fullName>
    </submittedName>
</protein>
<feature type="non-terminal residue" evidence="2">
    <location>
        <position position="1"/>
    </location>
</feature>
<comment type="caution">
    <text evidence="2">The sequence shown here is derived from an EMBL/GenBank/DDBJ whole genome shotgun (WGS) entry which is preliminary data.</text>
</comment>
<feature type="non-terminal residue" evidence="2">
    <location>
        <position position="104"/>
    </location>
</feature>
<keyword evidence="1" id="KW-0472">Membrane</keyword>
<evidence type="ECO:0000313" key="2">
    <source>
        <dbReference type="EMBL" id="KAJ1194789.1"/>
    </source>
</evidence>
<evidence type="ECO:0000256" key="1">
    <source>
        <dbReference type="SAM" id="Phobius"/>
    </source>
</evidence>
<keyword evidence="1" id="KW-0812">Transmembrane</keyword>
<dbReference type="EMBL" id="JANPWB010000004">
    <property type="protein sequence ID" value="KAJ1194789.1"/>
    <property type="molecule type" value="Genomic_DNA"/>
</dbReference>
<proteinExistence type="predicted"/>
<organism evidence="2 3">
    <name type="scientific">Pleurodeles waltl</name>
    <name type="common">Iberian ribbed newt</name>
    <dbReference type="NCBI Taxonomy" id="8319"/>
    <lineage>
        <taxon>Eukaryota</taxon>
        <taxon>Metazoa</taxon>
        <taxon>Chordata</taxon>
        <taxon>Craniata</taxon>
        <taxon>Vertebrata</taxon>
        <taxon>Euteleostomi</taxon>
        <taxon>Amphibia</taxon>
        <taxon>Batrachia</taxon>
        <taxon>Caudata</taxon>
        <taxon>Salamandroidea</taxon>
        <taxon>Salamandridae</taxon>
        <taxon>Pleurodelinae</taxon>
        <taxon>Pleurodeles</taxon>
    </lineage>
</organism>
<reference evidence="2" key="1">
    <citation type="journal article" date="2022" name="bioRxiv">
        <title>Sequencing and chromosome-scale assembly of the giantPleurodeles waltlgenome.</title>
        <authorList>
            <person name="Brown T."/>
            <person name="Elewa A."/>
            <person name="Iarovenko S."/>
            <person name="Subramanian E."/>
            <person name="Araus A.J."/>
            <person name="Petzold A."/>
            <person name="Susuki M."/>
            <person name="Suzuki K.-i.T."/>
            <person name="Hayashi T."/>
            <person name="Toyoda A."/>
            <person name="Oliveira C."/>
            <person name="Osipova E."/>
            <person name="Leigh N.D."/>
            <person name="Simon A."/>
            <person name="Yun M.H."/>
        </authorList>
    </citation>
    <scope>NUCLEOTIDE SEQUENCE</scope>
    <source>
        <strain evidence="2">20211129_DDA</strain>
        <tissue evidence="2">Liver</tissue>
    </source>
</reference>
<sequence length="104" mass="11531">IKCHTPCLSFCLCLYRLLHDPCLFLYVQLTFLASSKRLFLCICVSCHSSCVFLFVCICLSVVSAVYLLCASVFQCHTLSTFLSSGFSFSVTVSISLCSKYPVSL</sequence>
<gene>
    <name evidence="2" type="ORF">NDU88_004075</name>
</gene>